<comment type="caution">
    <text evidence="2">The sequence shown here is derived from an EMBL/GenBank/DDBJ whole genome shotgun (WGS) entry which is preliminary data.</text>
</comment>
<dbReference type="EMBL" id="JYBP01000003">
    <property type="protein sequence ID" value="KJE27616.1"/>
    <property type="molecule type" value="Genomic_DNA"/>
</dbReference>
<feature type="compositionally biased region" description="Basic and acidic residues" evidence="1">
    <location>
        <begin position="20"/>
        <end position="32"/>
    </location>
</feature>
<feature type="region of interest" description="Disordered" evidence="1">
    <location>
        <begin position="1"/>
        <end position="50"/>
    </location>
</feature>
<evidence type="ECO:0000313" key="3">
    <source>
        <dbReference type="Proteomes" id="UP000032522"/>
    </source>
</evidence>
<proteinExistence type="predicted"/>
<feature type="region of interest" description="Disordered" evidence="1">
    <location>
        <begin position="74"/>
        <end position="98"/>
    </location>
</feature>
<dbReference type="AlphaFoldDB" id="A0A0D8BTV8"/>
<accession>A0A0D8BTV8</accession>
<evidence type="ECO:0000313" key="2">
    <source>
        <dbReference type="EMBL" id="KJE27616.1"/>
    </source>
</evidence>
<protein>
    <submittedName>
        <fullName evidence="2">Uncharacterized protein</fullName>
    </submittedName>
</protein>
<feature type="compositionally biased region" description="Basic residues" evidence="1">
    <location>
        <begin position="89"/>
        <end position="98"/>
    </location>
</feature>
<gene>
    <name evidence="2" type="ORF">LG52_2124</name>
</gene>
<reference evidence="2 3" key="1">
    <citation type="submission" date="2015-01" db="EMBL/GenBank/DDBJ databases">
        <authorList>
            <person name="Filippidou S."/>
            <person name="Jeanneret N."/>
            <person name="Russel-Delif L."/>
            <person name="Junier T."/>
            <person name="Wunderlin T."/>
            <person name="Molina V."/>
            <person name="Johnson S.L."/>
            <person name="Davenport K.W."/>
            <person name="Chain P.S."/>
            <person name="Dorador C."/>
            <person name="Junier P."/>
        </authorList>
    </citation>
    <scope>NUCLEOTIDE SEQUENCE [LARGE SCALE GENOMIC DNA]</scope>
    <source>
        <strain evidence="2 3">Et7/4</strain>
    </source>
</reference>
<sequence>MSNKGRQNKVSQETANPTISKEEAEMAKDSVDAAKQAKKNRSQRQRGCPFLGTAPLFCRYSAAYRPGRPLRRRLARPAHRMETAENHLQQRRSHDGRH</sequence>
<dbReference type="Proteomes" id="UP000032522">
    <property type="component" value="Unassembled WGS sequence"/>
</dbReference>
<feature type="compositionally biased region" description="Polar residues" evidence="1">
    <location>
        <begin position="1"/>
        <end position="19"/>
    </location>
</feature>
<name>A0A0D8BTV8_GEOKU</name>
<dbReference type="OrthoDB" id="9972095at2"/>
<evidence type="ECO:0000256" key="1">
    <source>
        <dbReference type="SAM" id="MobiDB-lite"/>
    </source>
</evidence>
<organism evidence="2 3">
    <name type="scientific">Geobacillus kaustophilus</name>
    <dbReference type="NCBI Taxonomy" id="1462"/>
    <lineage>
        <taxon>Bacteria</taxon>
        <taxon>Bacillati</taxon>
        <taxon>Bacillota</taxon>
        <taxon>Bacilli</taxon>
        <taxon>Bacillales</taxon>
        <taxon>Anoxybacillaceae</taxon>
        <taxon>Geobacillus</taxon>
        <taxon>Geobacillus thermoleovorans group</taxon>
    </lineage>
</organism>